<gene>
    <name evidence="9" type="ORF">PN838_00455</name>
</gene>
<evidence type="ECO:0000256" key="7">
    <source>
        <dbReference type="ARBA" id="ARBA00023136"/>
    </source>
</evidence>
<dbReference type="NCBIfam" id="NF007077">
    <property type="entry name" value="PRK09528.1"/>
    <property type="match status" value="1"/>
</dbReference>
<dbReference type="Proteomes" id="UP001528411">
    <property type="component" value="Unassembled WGS sequence"/>
</dbReference>
<feature type="transmembrane region" description="Helical" evidence="8">
    <location>
        <begin position="69"/>
        <end position="86"/>
    </location>
</feature>
<feature type="transmembrane region" description="Helical" evidence="8">
    <location>
        <begin position="92"/>
        <end position="111"/>
    </location>
</feature>
<keyword evidence="5 8" id="KW-0812">Transmembrane</keyword>
<dbReference type="InterPro" id="IPR036259">
    <property type="entry name" value="MFS_trans_sf"/>
</dbReference>
<sequence length="332" mass="36394">MQWVGVLLIASGPFFIYVYAPLLASNFYLGVILGGIFFSLSFSAGVGATETFIERVSRISGFEFGKARMWGSIGWATATFFAGALFNIDPNINFWLASCCAIIFLVSVTLVKPTEKAEDENLIDDKASALNIQDAFGLLKMKRFWAFATYVMGVTCVYSVYDQQFPVYFASLFPTQAEGNAMFGYLNSFQVFLEAGGMFIAPFIVNRIGAKNGLVLAGVIMAVRMIGSGYAWDPISISAMKLLHAAELPIMLIAIFKYISATFDARLSSTLYLVGFLFSTQVFASILSVVAGMMYDAIGFTLSYKILGSVVVFFTIVSWVILTDDKKITKSN</sequence>
<dbReference type="Gene3D" id="1.20.1250.20">
    <property type="entry name" value="MFS general substrate transporter like domains"/>
    <property type="match status" value="2"/>
</dbReference>
<comment type="caution">
    <text evidence="9">The sequence shown here is derived from an EMBL/GenBank/DDBJ whole genome shotgun (WGS) entry which is preliminary data.</text>
</comment>
<keyword evidence="10" id="KW-1185">Reference proteome</keyword>
<feature type="transmembrane region" description="Helical" evidence="8">
    <location>
        <begin position="238"/>
        <end position="259"/>
    </location>
</feature>
<feature type="transmembrane region" description="Helical" evidence="8">
    <location>
        <begin position="144"/>
        <end position="161"/>
    </location>
</feature>
<comment type="subcellular location">
    <subcellularLocation>
        <location evidence="1">Cell inner membrane</location>
        <topology evidence="1">Multi-pass membrane protein</topology>
    </subcellularLocation>
</comment>
<feature type="transmembrane region" description="Helical" evidence="8">
    <location>
        <begin position="271"/>
        <end position="295"/>
    </location>
</feature>
<accession>A0ABT5F838</accession>
<keyword evidence="2" id="KW-0813">Transport</keyword>
<evidence type="ECO:0000256" key="3">
    <source>
        <dbReference type="ARBA" id="ARBA00022475"/>
    </source>
</evidence>
<protein>
    <submittedName>
        <fullName evidence="9">Oligosaccharide MFS transporter</fullName>
    </submittedName>
</protein>
<keyword evidence="4" id="KW-0997">Cell inner membrane</keyword>
<dbReference type="PANTHER" id="PTHR23522">
    <property type="entry name" value="BLL5896 PROTEIN"/>
    <property type="match status" value="1"/>
</dbReference>
<organism evidence="9 10">
    <name type="scientific">Psychrosphaera algicola</name>
    <dbReference type="NCBI Taxonomy" id="3023714"/>
    <lineage>
        <taxon>Bacteria</taxon>
        <taxon>Pseudomonadati</taxon>
        <taxon>Pseudomonadota</taxon>
        <taxon>Gammaproteobacteria</taxon>
        <taxon>Alteromonadales</taxon>
        <taxon>Pseudoalteromonadaceae</taxon>
        <taxon>Psychrosphaera</taxon>
    </lineage>
</organism>
<evidence type="ECO:0000256" key="6">
    <source>
        <dbReference type="ARBA" id="ARBA00022989"/>
    </source>
</evidence>
<feature type="transmembrane region" description="Helical" evidence="8">
    <location>
        <begin position="5"/>
        <end position="22"/>
    </location>
</feature>
<dbReference type="NCBIfam" id="TIGR00882">
    <property type="entry name" value="2A0105"/>
    <property type="match status" value="1"/>
</dbReference>
<dbReference type="EMBL" id="JAQOMS010000002">
    <property type="protein sequence ID" value="MDC2887591.1"/>
    <property type="molecule type" value="Genomic_DNA"/>
</dbReference>
<dbReference type="InterPro" id="IPR000576">
    <property type="entry name" value="LacY/RafB_perm_fam"/>
</dbReference>
<dbReference type="PRINTS" id="PR00174">
    <property type="entry name" value="LACYSMPORT"/>
</dbReference>
<keyword evidence="7 8" id="KW-0472">Membrane</keyword>
<feature type="transmembrane region" description="Helical" evidence="8">
    <location>
        <begin position="181"/>
        <end position="201"/>
    </location>
</feature>
<keyword evidence="6 8" id="KW-1133">Transmembrane helix</keyword>
<evidence type="ECO:0000256" key="2">
    <source>
        <dbReference type="ARBA" id="ARBA00022448"/>
    </source>
</evidence>
<keyword evidence="3" id="KW-1003">Cell membrane</keyword>
<name>A0ABT5F838_9GAMM</name>
<feature type="transmembrane region" description="Helical" evidence="8">
    <location>
        <begin position="301"/>
        <end position="322"/>
    </location>
</feature>
<proteinExistence type="predicted"/>
<feature type="transmembrane region" description="Helical" evidence="8">
    <location>
        <begin position="28"/>
        <end position="48"/>
    </location>
</feature>
<evidence type="ECO:0000256" key="4">
    <source>
        <dbReference type="ARBA" id="ARBA00022519"/>
    </source>
</evidence>
<evidence type="ECO:0000313" key="9">
    <source>
        <dbReference type="EMBL" id="MDC2887591.1"/>
    </source>
</evidence>
<evidence type="ECO:0000313" key="10">
    <source>
        <dbReference type="Proteomes" id="UP001528411"/>
    </source>
</evidence>
<evidence type="ECO:0000256" key="8">
    <source>
        <dbReference type="SAM" id="Phobius"/>
    </source>
</evidence>
<evidence type="ECO:0000256" key="1">
    <source>
        <dbReference type="ARBA" id="ARBA00004429"/>
    </source>
</evidence>
<reference evidence="9 10" key="1">
    <citation type="submission" date="2023-01" db="EMBL/GenBank/DDBJ databases">
        <title>Psychrosphaera sp. nov., isolated from marine algae.</title>
        <authorList>
            <person name="Bayburt H."/>
            <person name="Choi B.J."/>
            <person name="Kim J.M."/>
            <person name="Choi D.G."/>
            <person name="Jeon C.O."/>
        </authorList>
    </citation>
    <scope>NUCLEOTIDE SEQUENCE [LARGE SCALE GENOMIC DNA]</scope>
    <source>
        <strain evidence="9 10">G1-22</strain>
    </source>
</reference>
<feature type="transmembrane region" description="Helical" evidence="8">
    <location>
        <begin position="213"/>
        <end position="232"/>
    </location>
</feature>
<dbReference type="Pfam" id="PF01306">
    <property type="entry name" value="LacY_symp"/>
    <property type="match status" value="1"/>
</dbReference>
<dbReference type="PANTHER" id="PTHR23522:SF10">
    <property type="entry name" value="3-PHENYLPROPIONIC ACID TRANSPORTER-RELATED"/>
    <property type="match status" value="1"/>
</dbReference>
<dbReference type="SUPFAM" id="SSF103473">
    <property type="entry name" value="MFS general substrate transporter"/>
    <property type="match status" value="1"/>
</dbReference>
<evidence type="ECO:0000256" key="5">
    <source>
        <dbReference type="ARBA" id="ARBA00022692"/>
    </source>
</evidence>